<dbReference type="SUPFAM" id="SSF143011">
    <property type="entry name" value="RelE-like"/>
    <property type="match status" value="1"/>
</dbReference>
<name>A0A4R6T602_9BACT</name>
<keyword evidence="4" id="KW-1185">Reference proteome</keyword>
<organism evidence="3 4">
    <name type="scientific">Algoriphagus boseongensis</name>
    <dbReference type="NCBI Taxonomy" id="1442587"/>
    <lineage>
        <taxon>Bacteria</taxon>
        <taxon>Pseudomonadati</taxon>
        <taxon>Bacteroidota</taxon>
        <taxon>Cytophagia</taxon>
        <taxon>Cytophagales</taxon>
        <taxon>Cyclobacteriaceae</taxon>
        <taxon>Algoriphagus</taxon>
    </lineage>
</organism>
<reference evidence="3 4" key="1">
    <citation type="submission" date="2019-03" db="EMBL/GenBank/DDBJ databases">
        <title>Genomic Encyclopedia of Type Strains, Phase III (KMG-III): the genomes of soil and plant-associated and newly described type strains.</title>
        <authorList>
            <person name="Whitman W."/>
        </authorList>
    </citation>
    <scope>NUCLEOTIDE SEQUENCE [LARGE SCALE GENOMIC DNA]</scope>
    <source>
        <strain evidence="3 4">CECT 8446</strain>
    </source>
</reference>
<evidence type="ECO:0000256" key="2">
    <source>
        <dbReference type="ARBA" id="ARBA00022649"/>
    </source>
</evidence>
<dbReference type="OrthoDB" id="5574284at2"/>
<dbReference type="InterPro" id="IPR007712">
    <property type="entry name" value="RelE/ParE_toxin"/>
</dbReference>
<comment type="caution">
    <text evidence="3">The sequence shown here is derived from an EMBL/GenBank/DDBJ whole genome shotgun (WGS) entry which is preliminary data.</text>
</comment>
<dbReference type="AlphaFoldDB" id="A0A4R6T602"/>
<dbReference type="Pfam" id="PF05016">
    <property type="entry name" value="ParE_toxin"/>
    <property type="match status" value="1"/>
</dbReference>
<dbReference type="EMBL" id="SNYF01000007">
    <property type="protein sequence ID" value="TDQ16338.1"/>
    <property type="molecule type" value="Genomic_DNA"/>
</dbReference>
<comment type="similarity">
    <text evidence="1">Belongs to the RelE toxin family.</text>
</comment>
<proteinExistence type="inferred from homology"/>
<dbReference type="PANTHER" id="PTHR33755">
    <property type="entry name" value="TOXIN PARE1-RELATED"/>
    <property type="match status" value="1"/>
</dbReference>
<sequence>MVEIFWSDLAVNDLKSIHSFIQVDSKFYADRQIQKIIKRVDQLVNFPDSGRIVPEFSISQIRELIEGNYRIVYFVDLNSAYILRVHHSALLLRFIKE</sequence>
<keyword evidence="2" id="KW-1277">Toxin-antitoxin system</keyword>
<accession>A0A4R6T602</accession>
<dbReference type="PANTHER" id="PTHR33755:SF5">
    <property type="entry name" value="TYPE II TOXIN-ANTITOXIN SYSTEM RELE_PARE FAMILY TOXIN"/>
    <property type="match status" value="1"/>
</dbReference>
<gene>
    <name evidence="3" type="ORF">DFQ04_2456</name>
</gene>
<dbReference type="Gene3D" id="3.30.2310.20">
    <property type="entry name" value="RelE-like"/>
    <property type="match status" value="1"/>
</dbReference>
<protein>
    <submittedName>
        <fullName evidence="3">Plasmid stabilization system protein ParE</fullName>
    </submittedName>
</protein>
<dbReference type="InterPro" id="IPR035093">
    <property type="entry name" value="RelE/ParE_toxin_dom_sf"/>
</dbReference>
<dbReference type="Proteomes" id="UP000294535">
    <property type="component" value="Unassembled WGS sequence"/>
</dbReference>
<evidence type="ECO:0000313" key="3">
    <source>
        <dbReference type="EMBL" id="TDQ16338.1"/>
    </source>
</evidence>
<dbReference type="InterPro" id="IPR051803">
    <property type="entry name" value="TA_system_RelE-like_toxin"/>
</dbReference>
<evidence type="ECO:0000256" key="1">
    <source>
        <dbReference type="ARBA" id="ARBA00006226"/>
    </source>
</evidence>
<evidence type="ECO:0000313" key="4">
    <source>
        <dbReference type="Proteomes" id="UP000294535"/>
    </source>
</evidence>
<dbReference type="RefSeq" id="WP_133556191.1">
    <property type="nucleotide sequence ID" value="NZ_SNYF01000007.1"/>
</dbReference>